<dbReference type="KEGG" id="cia:BEN51_08815"/>
<dbReference type="CDD" id="cd11313">
    <property type="entry name" value="AmyAc_arch_bac_AmyA"/>
    <property type="match status" value="1"/>
</dbReference>
<dbReference type="Proteomes" id="UP000264883">
    <property type="component" value="Chromosome"/>
</dbReference>
<sequence>MAVDTNKRLKHNVIYSVYVRNYGKMGTFKEVEEDLDRIKKLGVDIIWLMPIHPIGVKNKKGSLGCPYSIKDYRKVNPEYGTLEDFKSLLNAIHEKEMKCIIDVVYNHTSHDSWLVENHPEYFYRRKDGSFGNRAGDWSDVIDLNYENKDLWDYQIETLKYWASIGVDGFRCDVASMVPVSFWGRAREEVAKINKDTIWLAESVHLSFLKALRKEGIEVHSDGELYQAFDILYDYDVNEEFNNYFNGKGTLKAYIDKLSLQEGIYPNNYIKLRFLENHDQERAAKKIKDFNLLKIWTKFIYFQKGTVLIYNGQEALEEKTPSLFDLDKINFNNINEELVYLFRSLYNIKKDKVFSEGYYEINILSNKEVVAASYEMNNQKLYGIFNFGKRDDVIELEIKDGEYLDLVENKKIVIQDNKLLIGKEALIFKVK</sequence>
<evidence type="ECO:0000313" key="2">
    <source>
        <dbReference type="EMBL" id="ASW43580.1"/>
    </source>
</evidence>
<dbReference type="InterPro" id="IPR041331">
    <property type="entry name" value="Bac_A_amyl_C"/>
</dbReference>
<dbReference type="SUPFAM" id="SSF51445">
    <property type="entry name" value="(Trans)glycosidases"/>
    <property type="match status" value="1"/>
</dbReference>
<dbReference type="InterPro" id="IPR017853">
    <property type="entry name" value="GH"/>
</dbReference>
<name>A0A343JDH2_9CLOT</name>
<dbReference type="Pfam" id="PF00128">
    <property type="entry name" value="Alpha-amylase"/>
    <property type="match status" value="2"/>
</dbReference>
<dbReference type="AlphaFoldDB" id="A0A343JDH2"/>
<feature type="domain" description="Glycosyl hydrolase family 13 catalytic" evidence="1">
    <location>
        <begin position="16"/>
        <end position="348"/>
    </location>
</feature>
<gene>
    <name evidence="2" type="ORF">BEN51_08815</name>
</gene>
<accession>A0A343JDH2</accession>
<proteinExistence type="predicted"/>
<dbReference type="Pfam" id="PF18612">
    <property type="entry name" value="Bac_A_amyl_C"/>
    <property type="match status" value="1"/>
</dbReference>
<dbReference type="EMBL" id="CP016786">
    <property type="protein sequence ID" value="ASW43580.1"/>
    <property type="molecule type" value="Genomic_DNA"/>
</dbReference>
<dbReference type="PANTHER" id="PTHR47786">
    <property type="entry name" value="ALPHA-1,4-GLUCAN:MALTOSE-1-PHOSPHATE MALTOSYLTRANSFERASE"/>
    <property type="match status" value="1"/>
</dbReference>
<dbReference type="Gene3D" id="3.20.20.80">
    <property type="entry name" value="Glycosidases"/>
    <property type="match status" value="1"/>
</dbReference>
<dbReference type="OrthoDB" id="9805159at2"/>
<protein>
    <submittedName>
        <fullName evidence="2">Alpha-amylase</fullName>
    </submittedName>
</protein>
<dbReference type="RefSeq" id="WP_119865711.1">
    <property type="nucleotide sequence ID" value="NZ_CP016786.1"/>
</dbReference>
<keyword evidence="3" id="KW-1185">Reference proteome</keyword>
<dbReference type="InterPro" id="IPR006047">
    <property type="entry name" value="GH13_cat_dom"/>
</dbReference>
<evidence type="ECO:0000313" key="3">
    <source>
        <dbReference type="Proteomes" id="UP000264883"/>
    </source>
</evidence>
<evidence type="ECO:0000259" key="1">
    <source>
        <dbReference type="SMART" id="SM00642"/>
    </source>
</evidence>
<dbReference type="SMART" id="SM00642">
    <property type="entry name" value="Aamy"/>
    <property type="match status" value="1"/>
</dbReference>
<dbReference type="GO" id="GO:0005975">
    <property type="term" value="P:carbohydrate metabolic process"/>
    <property type="evidence" value="ECO:0007669"/>
    <property type="project" value="InterPro"/>
</dbReference>
<reference evidence="2 3" key="1">
    <citation type="submission" date="2016-08" db="EMBL/GenBank/DDBJ databases">
        <title>Complete Genome Sequence Of The Indigo Reducing Clostridium isatidis DSM15098.</title>
        <authorList>
            <person name="Little G.T."/>
            <person name="Minton N.P."/>
        </authorList>
    </citation>
    <scope>NUCLEOTIDE SEQUENCE [LARGE SCALE GENOMIC DNA]</scope>
    <source>
        <strain evidence="2 3">DSM 15098</strain>
    </source>
</reference>
<dbReference type="PANTHER" id="PTHR47786:SF2">
    <property type="entry name" value="GLYCOSYL HYDROLASE FAMILY 13 CATALYTIC DOMAIN-CONTAINING PROTEIN"/>
    <property type="match status" value="1"/>
</dbReference>
<organism evidence="2 3">
    <name type="scientific">Clostridium isatidis</name>
    <dbReference type="NCBI Taxonomy" id="182773"/>
    <lineage>
        <taxon>Bacteria</taxon>
        <taxon>Bacillati</taxon>
        <taxon>Bacillota</taxon>
        <taxon>Clostridia</taxon>
        <taxon>Eubacteriales</taxon>
        <taxon>Clostridiaceae</taxon>
        <taxon>Clostridium</taxon>
    </lineage>
</organism>